<dbReference type="InterPro" id="IPR045090">
    <property type="entry name" value="Pept_M3A_M3B"/>
</dbReference>
<evidence type="ECO:0000256" key="5">
    <source>
        <dbReference type="ARBA" id="ARBA00022833"/>
    </source>
</evidence>
<keyword evidence="4 7" id="KW-0378">Hydrolase</keyword>
<protein>
    <recommendedName>
        <fullName evidence="8">Peptidase M3A/M3B catalytic domain-containing protein</fullName>
    </recommendedName>
</protein>
<comment type="caution">
    <text evidence="9">The sequence shown here is derived from an EMBL/GenBank/DDBJ whole genome shotgun (WGS) entry which is preliminary data.</text>
</comment>
<name>A0ABR2HI16_9EUKA</name>
<dbReference type="EMBL" id="JAPFFF010000029">
    <property type="protein sequence ID" value="KAK8846359.1"/>
    <property type="molecule type" value="Genomic_DNA"/>
</dbReference>
<keyword evidence="5 7" id="KW-0862">Zinc</keyword>
<evidence type="ECO:0000256" key="3">
    <source>
        <dbReference type="ARBA" id="ARBA00022723"/>
    </source>
</evidence>
<evidence type="ECO:0000256" key="7">
    <source>
        <dbReference type="RuleBase" id="RU003435"/>
    </source>
</evidence>
<evidence type="ECO:0000256" key="2">
    <source>
        <dbReference type="ARBA" id="ARBA00022670"/>
    </source>
</evidence>
<dbReference type="PANTHER" id="PTHR43660:SF1">
    <property type="entry name" value="DIPEPTIDYL CARBOXYPEPTIDASE"/>
    <property type="match status" value="1"/>
</dbReference>
<dbReference type="InterPro" id="IPR024077">
    <property type="entry name" value="Neurolysin/TOP_dom2"/>
</dbReference>
<dbReference type="InterPro" id="IPR001567">
    <property type="entry name" value="Pept_M3A_M3B_dom"/>
</dbReference>
<dbReference type="Proteomes" id="UP001470230">
    <property type="component" value="Unassembled WGS sequence"/>
</dbReference>
<dbReference type="SUPFAM" id="SSF55486">
    <property type="entry name" value="Metalloproteases ('zincins'), catalytic domain"/>
    <property type="match status" value="1"/>
</dbReference>
<evidence type="ECO:0000313" key="9">
    <source>
        <dbReference type="EMBL" id="KAK8846359.1"/>
    </source>
</evidence>
<sequence>MSLTTTRTFAGTRVPRGFVELPSRLLENWAWERNALGLFAEHYETGEKIPDEVFEKMIAARNYNSAIQMMGQLSFGKFDLEFHHHFKKFDGMNVDQINELVLKDFIVNFIDSDTCSALRRVTQLRIIAKCGQRSWKPTFSRDSRRKEF</sequence>
<dbReference type="Gene3D" id="1.10.1370.10">
    <property type="entry name" value="Neurolysin, domain 3"/>
    <property type="match status" value="1"/>
</dbReference>
<keyword evidence="10" id="KW-1185">Reference proteome</keyword>
<evidence type="ECO:0000256" key="4">
    <source>
        <dbReference type="ARBA" id="ARBA00022801"/>
    </source>
</evidence>
<keyword evidence="6 7" id="KW-0482">Metalloprotease</keyword>
<evidence type="ECO:0000259" key="8">
    <source>
        <dbReference type="Pfam" id="PF01432"/>
    </source>
</evidence>
<dbReference type="Gene3D" id="3.40.390.10">
    <property type="entry name" value="Collagenase (Catalytic Domain)"/>
    <property type="match status" value="1"/>
</dbReference>
<dbReference type="InterPro" id="IPR024079">
    <property type="entry name" value="MetalloPept_cat_dom_sf"/>
</dbReference>
<comment type="cofactor">
    <cofactor evidence="7">
        <name>Zn(2+)</name>
        <dbReference type="ChEBI" id="CHEBI:29105"/>
    </cofactor>
    <text evidence="7">Binds 1 zinc ion.</text>
</comment>
<feature type="domain" description="Peptidase M3A/M3B catalytic" evidence="8">
    <location>
        <begin position="2"/>
        <end position="90"/>
    </location>
</feature>
<comment type="similarity">
    <text evidence="1 7">Belongs to the peptidase M3 family.</text>
</comment>
<evidence type="ECO:0000313" key="10">
    <source>
        <dbReference type="Proteomes" id="UP001470230"/>
    </source>
</evidence>
<dbReference type="Pfam" id="PF01432">
    <property type="entry name" value="Peptidase_M3"/>
    <property type="match status" value="1"/>
</dbReference>
<gene>
    <name evidence="9" type="ORF">M9Y10_020371</name>
</gene>
<accession>A0ABR2HI16</accession>
<evidence type="ECO:0000256" key="6">
    <source>
        <dbReference type="ARBA" id="ARBA00023049"/>
    </source>
</evidence>
<organism evidence="9 10">
    <name type="scientific">Tritrichomonas musculus</name>
    <dbReference type="NCBI Taxonomy" id="1915356"/>
    <lineage>
        <taxon>Eukaryota</taxon>
        <taxon>Metamonada</taxon>
        <taxon>Parabasalia</taxon>
        <taxon>Tritrichomonadida</taxon>
        <taxon>Tritrichomonadidae</taxon>
        <taxon>Tritrichomonas</taxon>
    </lineage>
</organism>
<keyword evidence="3 7" id="KW-0479">Metal-binding</keyword>
<keyword evidence="2 7" id="KW-0645">Protease</keyword>
<dbReference type="PANTHER" id="PTHR43660">
    <property type="entry name" value="DIPEPTIDYL CARBOXYPEPTIDASE"/>
    <property type="match status" value="1"/>
</dbReference>
<reference evidence="9 10" key="1">
    <citation type="submission" date="2024-04" db="EMBL/GenBank/DDBJ databases">
        <title>Tritrichomonas musculus Genome.</title>
        <authorList>
            <person name="Alves-Ferreira E."/>
            <person name="Grigg M."/>
            <person name="Lorenzi H."/>
            <person name="Galac M."/>
        </authorList>
    </citation>
    <scope>NUCLEOTIDE SEQUENCE [LARGE SCALE GENOMIC DNA]</scope>
    <source>
        <strain evidence="9 10">EAF2021</strain>
    </source>
</reference>
<proteinExistence type="inferred from homology"/>
<evidence type="ECO:0000256" key="1">
    <source>
        <dbReference type="ARBA" id="ARBA00006040"/>
    </source>
</evidence>